<feature type="compositionally biased region" description="Basic and acidic residues" evidence="2">
    <location>
        <begin position="104"/>
        <end position="117"/>
    </location>
</feature>
<dbReference type="Proteomes" id="UP000694888">
    <property type="component" value="Unplaced"/>
</dbReference>
<dbReference type="GeneID" id="106013230"/>
<evidence type="ECO:0000256" key="1">
    <source>
        <dbReference type="ARBA" id="ARBA00023157"/>
    </source>
</evidence>
<dbReference type="InterPro" id="IPR001212">
    <property type="entry name" value="Somatomedin_B_dom"/>
</dbReference>
<accession>A0ABM1AA81</accession>
<dbReference type="RefSeq" id="XP_012943823.1">
    <property type="nucleotide sequence ID" value="XM_013088369.1"/>
</dbReference>
<evidence type="ECO:0000259" key="3">
    <source>
        <dbReference type="PROSITE" id="PS50958"/>
    </source>
</evidence>
<proteinExistence type="predicted"/>
<evidence type="ECO:0000256" key="2">
    <source>
        <dbReference type="SAM" id="MobiDB-lite"/>
    </source>
</evidence>
<gene>
    <name evidence="5" type="primary">LOC106013230</name>
</gene>
<evidence type="ECO:0000313" key="4">
    <source>
        <dbReference type="Proteomes" id="UP000694888"/>
    </source>
</evidence>
<reference evidence="5" key="1">
    <citation type="submission" date="2025-08" db="UniProtKB">
        <authorList>
            <consortium name="RefSeq"/>
        </authorList>
    </citation>
    <scope>IDENTIFICATION</scope>
</reference>
<evidence type="ECO:0000313" key="5">
    <source>
        <dbReference type="RefSeq" id="XP_012943823.1"/>
    </source>
</evidence>
<keyword evidence="1" id="KW-1015">Disulfide bond</keyword>
<dbReference type="PROSITE" id="PS50958">
    <property type="entry name" value="SMB_2"/>
    <property type="match status" value="1"/>
</dbReference>
<keyword evidence="4" id="KW-1185">Reference proteome</keyword>
<feature type="compositionally biased region" description="Basic and acidic residues" evidence="2">
    <location>
        <begin position="26"/>
        <end position="35"/>
    </location>
</feature>
<feature type="region of interest" description="Disordered" evidence="2">
    <location>
        <begin position="19"/>
        <end position="72"/>
    </location>
</feature>
<feature type="domain" description="SMB" evidence="3">
    <location>
        <begin position="157"/>
        <end position="199"/>
    </location>
</feature>
<protein>
    <submittedName>
        <fullName evidence="5">Uncharacterized protein LOC106013230</fullName>
    </submittedName>
</protein>
<organism evidence="4 5">
    <name type="scientific">Aplysia californica</name>
    <name type="common">California sea hare</name>
    <dbReference type="NCBI Taxonomy" id="6500"/>
    <lineage>
        <taxon>Eukaryota</taxon>
        <taxon>Metazoa</taxon>
        <taxon>Spiralia</taxon>
        <taxon>Lophotrochozoa</taxon>
        <taxon>Mollusca</taxon>
        <taxon>Gastropoda</taxon>
        <taxon>Heterobranchia</taxon>
        <taxon>Euthyneura</taxon>
        <taxon>Tectipleura</taxon>
        <taxon>Aplysiida</taxon>
        <taxon>Aplysioidea</taxon>
        <taxon>Aplysiidae</taxon>
        <taxon>Aplysia</taxon>
    </lineage>
</organism>
<sequence>MEWGLEGYHLWMVTCPSKASRGTKTRHNDTNHKPNFDTASDGQHNSNNNNGDYEEDNGHTENAPKPGSVLGTPAVENILNTLKDDELGAIWDDVKASNFSRSKFEDFSRSNSEEQRPLHSPQGPDKEKSLTDQEQESTKPRTSGGLPDENTHGLSTVTPSCKNRNCGDPSRVPCACGGVCAWTGNCCDDINDHCPGEEEKFLSKLPFNVRHATASCIDYAEYLGIIDCPSRGGRSDIRKRDVGVFDLDQEDIVGYLKSITPVFDKSTKIIYKNVNVFRCYATEDSNTLLWSVNLAPQNDHVFDSINTTSDLFYLIRRSVVNGFLLPIDDIEVELCSSAGQRSVFLEVGFSDTELLIKNRDVNKYPWKSIRCGELQNESCSLELCHIGGEKVDNYHGCVYPWQLRVTVVYPSPKFEAEVVDSISKQLICLLRSSSEILTVEVSQGPHIPQTENFPPIDHFTIDFRVNLTRTKLDRSYVVEILSSVISVHLEDDPRNFSQDFRNYMKGRLRAGDDLLSLTGTTARPTFLNGFDDDSRIVQGDNKASEDNNSTAGDLMPLAVCVEVDSNELHSNEESCPGFFQLIRYTNKLHPGCLEGIVRYRSSQTSAESRFFVPIPLISFLLFATIIEAL</sequence>
<feature type="compositionally biased region" description="Basic and acidic residues" evidence="2">
    <location>
        <begin position="124"/>
        <end position="139"/>
    </location>
</feature>
<name>A0ABM1AA81_APLCA</name>
<feature type="region of interest" description="Disordered" evidence="2">
    <location>
        <begin position="104"/>
        <end position="160"/>
    </location>
</feature>